<feature type="transmembrane region" description="Helical" evidence="2">
    <location>
        <begin position="70"/>
        <end position="98"/>
    </location>
</feature>
<feature type="transmembrane region" description="Helical" evidence="2">
    <location>
        <begin position="41"/>
        <end position="64"/>
    </location>
</feature>
<keyword evidence="2" id="KW-0472">Membrane</keyword>
<feature type="compositionally biased region" description="Basic and acidic residues" evidence="1">
    <location>
        <begin position="105"/>
        <end position="119"/>
    </location>
</feature>
<gene>
    <name evidence="3" type="ORF">C7391_0079</name>
</gene>
<protein>
    <submittedName>
        <fullName evidence="3">Uncharacterized protein</fullName>
    </submittedName>
</protein>
<reference evidence="3 4" key="1">
    <citation type="submission" date="2019-03" db="EMBL/GenBank/DDBJ databases">
        <title>Genomic Encyclopedia of Type Strains, Phase IV (KMG-IV): sequencing the most valuable type-strain genomes for metagenomic binning, comparative biology and taxonomic classification.</title>
        <authorList>
            <person name="Goeker M."/>
        </authorList>
    </citation>
    <scope>NUCLEOTIDE SEQUENCE [LARGE SCALE GENOMIC DNA]</scope>
    <source>
        <strain evidence="3 4">DSM 13328</strain>
    </source>
</reference>
<dbReference type="Proteomes" id="UP000294855">
    <property type="component" value="Unassembled WGS sequence"/>
</dbReference>
<comment type="caution">
    <text evidence="3">The sequence shown here is derived from an EMBL/GenBank/DDBJ whole genome shotgun (WGS) entry which is preliminary data.</text>
</comment>
<proteinExistence type="predicted"/>
<feature type="transmembrane region" description="Helical" evidence="2">
    <location>
        <begin position="6"/>
        <end position="29"/>
    </location>
</feature>
<evidence type="ECO:0000256" key="2">
    <source>
        <dbReference type="SAM" id="Phobius"/>
    </source>
</evidence>
<evidence type="ECO:0000313" key="3">
    <source>
        <dbReference type="EMBL" id="TDQ70981.1"/>
    </source>
</evidence>
<organism evidence="3 4">
    <name type="scientific">Methanimicrococcus blatticola</name>
    <dbReference type="NCBI Taxonomy" id="91560"/>
    <lineage>
        <taxon>Archaea</taxon>
        <taxon>Methanobacteriati</taxon>
        <taxon>Methanobacteriota</taxon>
        <taxon>Stenosarchaea group</taxon>
        <taxon>Methanomicrobia</taxon>
        <taxon>Methanosarcinales</taxon>
        <taxon>Methanosarcinaceae</taxon>
        <taxon>Methanimicrococcus</taxon>
    </lineage>
</organism>
<dbReference type="EMBL" id="SNYS01000005">
    <property type="protein sequence ID" value="TDQ70981.1"/>
    <property type="molecule type" value="Genomic_DNA"/>
</dbReference>
<name>A0A484F7H1_9EURY</name>
<evidence type="ECO:0000313" key="4">
    <source>
        <dbReference type="Proteomes" id="UP000294855"/>
    </source>
</evidence>
<keyword evidence="2" id="KW-0812">Transmembrane</keyword>
<dbReference type="RefSeq" id="WP_133516573.1">
    <property type="nucleotide sequence ID" value="NZ_JAHDUW010000001.1"/>
</dbReference>
<feature type="region of interest" description="Disordered" evidence="1">
    <location>
        <begin position="104"/>
        <end position="133"/>
    </location>
</feature>
<dbReference type="AlphaFoldDB" id="A0A484F7H1"/>
<accession>A0A484F7H1</accession>
<keyword evidence="4" id="KW-1185">Reference proteome</keyword>
<sequence>MIVEDPILTAFSYLFLIWFIFLVVAEIFYSARKKPEKAKTVLYAGFILSLLAAAGLTIYTAYFVQNIHEIGYLLVSFIGNFILWISPVIIAALIYLVYSWKNNQKPKEPENQKSKDEPKNMSSSIYGNSLKKE</sequence>
<evidence type="ECO:0000256" key="1">
    <source>
        <dbReference type="SAM" id="MobiDB-lite"/>
    </source>
</evidence>
<keyword evidence="2" id="KW-1133">Transmembrane helix</keyword>